<dbReference type="InterPro" id="IPR013128">
    <property type="entry name" value="Peptidase_C1A"/>
</dbReference>
<dbReference type="Pfam" id="PF00112">
    <property type="entry name" value="Peptidase_C1"/>
    <property type="match status" value="1"/>
</dbReference>
<evidence type="ECO:0000256" key="5">
    <source>
        <dbReference type="ARBA" id="ARBA00023157"/>
    </source>
</evidence>
<evidence type="ECO:0000313" key="10">
    <source>
        <dbReference type="Proteomes" id="UP000886595"/>
    </source>
</evidence>
<proteinExistence type="inferred from homology"/>
<keyword evidence="10" id="KW-1185">Reference proteome</keyword>
<evidence type="ECO:0000256" key="4">
    <source>
        <dbReference type="ARBA" id="ARBA00022807"/>
    </source>
</evidence>
<evidence type="ECO:0008006" key="11">
    <source>
        <dbReference type="Google" id="ProtNLM"/>
    </source>
</evidence>
<organism evidence="9 10">
    <name type="scientific">Brassica carinata</name>
    <name type="common">Ethiopian mustard</name>
    <name type="synonym">Abyssinian cabbage</name>
    <dbReference type="NCBI Taxonomy" id="52824"/>
    <lineage>
        <taxon>Eukaryota</taxon>
        <taxon>Viridiplantae</taxon>
        <taxon>Streptophyta</taxon>
        <taxon>Embryophyta</taxon>
        <taxon>Tracheophyta</taxon>
        <taxon>Spermatophyta</taxon>
        <taxon>Magnoliopsida</taxon>
        <taxon>eudicotyledons</taxon>
        <taxon>Gunneridae</taxon>
        <taxon>Pentapetalae</taxon>
        <taxon>rosids</taxon>
        <taxon>malvids</taxon>
        <taxon>Brassicales</taxon>
        <taxon>Brassicaceae</taxon>
        <taxon>Brassiceae</taxon>
        <taxon>Brassica</taxon>
    </lineage>
</organism>
<dbReference type="InterPro" id="IPR013201">
    <property type="entry name" value="Prot_inhib_I29"/>
</dbReference>
<evidence type="ECO:0000313" key="9">
    <source>
        <dbReference type="EMBL" id="KAG2240319.1"/>
    </source>
</evidence>
<feature type="domain" description="Peptidase C1A papain C-terminal" evidence="7">
    <location>
        <begin position="134"/>
        <end position="351"/>
    </location>
</feature>
<protein>
    <recommendedName>
        <fullName evidence="11">Cysteine protease</fullName>
    </recommendedName>
</protein>
<keyword evidence="4" id="KW-0788">Thiol protease</keyword>
<evidence type="ECO:0000256" key="6">
    <source>
        <dbReference type="SAM" id="SignalP"/>
    </source>
</evidence>
<dbReference type="SMART" id="SM00848">
    <property type="entry name" value="Inhibitor_I29"/>
    <property type="match status" value="1"/>
</dbReference>
<accession>A0A8X7NUG4</accession>
<keyword evidence="2" id="KW-0645">Protease</keyword>
<evidence type="ECO:0000259" key="7">
    <source>
        <dbReference type="SMART" id="SM00645"/>
    </source>
</evidence>
<evidence type="ECO:0000259" key="8">
    <source>
        <dbReference type="SMART" id="SM00848"/>
    </source>
</evidence>
<comment type="caution">
    <text evidence="9">The sequence shown here is derived from an EMBL/GenBank/DDBJ whole genome shotgun (WGS) entry which is preliminary data.</text>
</comment>
<evidence type="ECO:0000256" key="2">
    <source>
        <dbReference type="ARBA" id="ARBA00022670"/>
    </source>
</evidence>
<dbReference type="FunFam" id="3.90.70.10:FF:000068">
    <property type="entry name" value="Cysteine protease 1"/>
    <property type="match status" value="1"/>
</dbReference>
<dbReference type="CDD" id="cd02248">
    <property type="entry name" value="Peptidase_C1A"/>
    <property type="match status" value="1"/>
</dbReference>
<dbReference type="PRINTS" id="PR00705">
    <property type="entry name" value="PAPAIN"/>
</dbReference>
<comment type="similarity">
    <text evidence="1">Belongs to the peptidase C1 family.</text>
</comment>
<dbReference type="GO" id="GO:0006508">
    <property type="term" value="P:proteolysis"/>
    <property type="evidence" value="ECO:0007669"/>
    <property type="project" value="UniProtKB-KW"/>
</dbReference>
<dbReference type="OrthoDB" id="10253408at2759"/>
<dbReference type="PANTHER" id="PTHR12411">
    <property type="entry name" value="CYSTEINE PROTEASE FAMILY C1-RELATED"/>
    <property type="match status" value="1"/>
</dbReference>
<feature type="domain" description="Cathepsin propeptide inhibitor" evidence="8">
    <location>
        <begin position="46"/>
        <end position="103"/>
    </location>
</feature>
<dbReference type="Pfam" id="PF08246">
    <property type="entry name" value="Inhibitor_I29"/>
    <property type="match status" value="1"/>
</dbReference>
<dbReference type="SUPFAM" id="SSF54001">
    <property type="entry name" value="Cysteine proteinases"/>
    <property type="match status" value="1"/>
</dbReference>
<keyword evidence="5" id="KW-1015">Disulfide bond</keyword>
<sequence>MGFARSACMTILFLLIIFFLSPSSAVGIPLVSDSGRRSNVEARFIFQTWLSTHGKSYVNALGEKQRRFEIFKDNLRFIDQHNAKNLSYQLGLTRFADLTVKEYQGLLSGGLDHEPIQRARRVSHRYVSLPGDQLPESVDWRKEGAVTAVKDQGSCSCCWAFSSVAAVEGINKIVTGELISLSEQELVDCNTDNYGCDGRGFMDISFKFLINNNIGLVSQIDYPYTAVQGYCNHNENSANKVVKIDGYEDLPVNDEMSLKNAVAHQPVSVGIDKKSREFMLYKSGIYNGPCGTQLDHAVVIVGYGSENGQDYWIVKNSWGTIWGEAGFAKMARNIQDPAGICGITMVASYPIKKLTPNA</sequence>
<evidence type="ECO:0000256" key="3">
    <source>
        <dbReference type="ARBA" id="ARBA00022801"/>
    </source>
</evidence>
<dbReference type="EMBL" id="JAAMPC010001582">
    <property type="protein sequence ID" value="KAG2240319.1"/>
    <property type="molecule type" value="Genomic_DNA"/>
</dbReference>
<keyword evidence="6" id="KW-0732">Signal</keyword>
<dbReference type="Gene3D" id="3.90.70.10">
    <property type="entry name" value="Cysteine proteinases"/>
    <property type="match status" value="1"/>
</dbReference>
<dbReference type="PROSITE" id="PS00639">
    <property type="entry name" value="THIOL_PROTEASE_HIS"/>
    <property type="match status" value="1"/>
</dbReference>
<feature type="chain" id="PRO_5036499197" description="Cysteine protease" evidence="6">
    <location>
        <begin position="26"/>
        <end position="358"/>
    </location>
</feature>
<name>A0A8X7NUG4_BRACI</name>
<dbReference type="Proteomes" id="UP000886595">
    <property type="component" value="Unassembled WGS sequence"/>
</dbReference>
<dbReference type="InterPro" id="IPR038765">
    <property type="entry name" value="Papain-like_cys_pep_sf"/>
</dbReference>
<reference evidence="9 10" key="1">
    <citation type="submission" date="2020-02" db="EMBL/GenBank/DDBJ databases">
        <authorList>
            <person name="Ma Q."/>
            <person name="Huang Y."/>
            <person name="Song X."/>
            <person name="Pei D."/>
        </authorList>
    </citation>
    <scope>NUCLEOTIDE SEQUENCE [LARGE SCALE GENOMIC DNA]</scope>
    <source>
        <strain evidence="9">Sxm20200214</strain>
        <tissue evidence="9">Leaf</tissue>
    </source>
</reference>
<keyword evidence="3" id="KW-0378">Hydrolase</keyword>
<dbReference type="InterPro" id="IPR039417">
    <property type="entry name" value="Peptidase_C1A_papain-like"/>
</dbReference>
<feature type="signal peptide" evidence="6">
    <location>
        <begin position="1"/>
        <end position="25"/>
    </location>
</feature>
<dbReference type="GO" id="GO:0008234">
    <property type="term" value="F:cysteine-type peptidase activity"/>
    <property type="evidence" value="ECO:0007669"/>
    <property type="project" value="UniProtKB-KW"/>
</dbReference>
<dbReference type="AlphaFoldDB" id="A0A8X7NUG4"/>
<evidence type="ECO:0000256" key="1">
    <source>
        <dbReference type="ARBA" id="ARBA00008455"/>
    </source>
</evidence>
<gene>
    <name evidence="9" type="ORF">Bca52824_090809</name>
</gene>
<dbReference type="InterPro" id="IPR000668">
    <property type="entry name" value="Peptidase_C1A_C"/>
</dbReference>
<dbReference type="InterPro" id="IPR025660">
    <property type="entry name" value="Pept_his_AS"/>
</dbReference>
<dbReference type="SMART" id="SM00645">
    <property type="entry name" value="Pept_C1"/>
    <property type="match status" value="1"/>
</dbReference>